<sequence>MEKRVEKRILIISPGPKYNLEHAFRERCLNLSQSFSGDILTSGPSKEKVIYGNFCVTRTRDPFGNSFFSTISFFWLSIFKVFINRFTDPYDLICTYDPLKTGLIGLIVARLSGTKLVVEVNGDYTNKWNYSEIKSPIKRYFKRKAVLFVEKIVLRNSDGVKLLYHGQVDYFRPLRRPIIEVFPNYVNASRFHNIEHKKEILFVGAPMYVKGLDVLVSAFDLISPHYPDWTLKILGYYPNKSELQALLGARTNVRFHPPVDPDLMPDHIGSCGLFVLPSRTEAMGRVLVESMAAGKPRIGSSVGGIPTVIEDGIDGLLFESENVEDLARKLRMVLDDADLRDRLGMQAVLRYQSDFRPAVYFERLVKFYERVQRRWV</sequence>
<proteinExistence type="predicted"/>
<dbReference type="CDD" id="cd03801">
    <property type="entry name" value="GT4_PimA-like"/>
    <property type="match status" value="1"/>
</dbReference>
<dbReference type="Gene3D" id="3.40.50.2000">
    <property type="entry name" value="Glycogen Phosphorylase B"/>
    <property type="match status" value="2"/>
</dbReference>
<dbReference type="GO" id="GO:0016758">
    <property type="term" value="F:hexosyltransferase activity"/>
    <property type="evidence" value="ECO:0007669"/>
    <property type="project" value="TreeGrafter"/>
</dbReference>
<evidence type="ECO:0000313" key="2">
    <source>
        <dbReference type="EMBL" id="PPI84712.1"/>
    </source>
</evidence>
<dbReference type="InterPro" id="IPR050194">
    <property type="entry name" value="Glycosyltransferase_grp1"/>
</dbReference>
<accession>A0A2S5ZBX3</accession>
<gene>
    <name evidence="2" type="ORF">KEHDKFFH_08395</name>
</gene>
<dbReference type="AlphaFoldDB" id="A0A2S5ZBX3"/>
<dbReference type="Proteomes" id="UP000239917">
    <property type="component" value="Unassembled WGS sequence"/>
</dbReference>
<feature type="domain" description="Glycosyl transferase family 1" evidence="1">
    <location>
        <begin position="192"/>
        <end position="347"/>
    </location>
</feature>
<dbReference type="InterPro" id="IPR001296">
    <property type="entry name" value="Glyco_trans_1"/>
</dbReference>
<name>A0A2S5ZBX3_9GAMM</name>
<keyword evidence="3" id="KW-1185">Reference proteome</keyword>
<comment type="caution">
    <text evidence="2">The sequence shown here is derived from an EMBL/GenBank/DDBJ whole genome shotgun (WGS) entry which is preliminary data.</text>
</comment>
<dbReference type="PANTHER" id="PTHR45947:SF3">
    <property type="entry name" value="SULFOQUINOVOSYL TRANSFERASE SQD2"/>
    <property type="match status" value="1"/>
</dbReference>
<dbReference type="EMBL" id="PSSX01000005">
    <property type="protein sequence ID" value="PPI84712.1"/>
    <property type="molecule type" value="Genomic_DNA"/>
</dbReference>
<evidence type="ECO:0000259" key="1">
    <source>
        <dbReference type="Pfam" id="PF00534"/>
    </source>
</evidence>
<dbReference type="SUPFAM" id="SSF53756">
    <property type="entry name" value="UDP-Glycosyltransferase/glycogen phosphorylase"/>
    <property type="match status" value="1"/>
</dbReference>
<evidence type="ECO:0000313" key="3">
    <source>
        <dbReference type="Proteomes" id="UP000239917"/>
    </source>
</evidence>
<reference evidence="2 3" key="1">
    <citation type="submission" date="2018-01" db="EMBL/GenBank/DDBJ databases">
        <title>Complete genome sequences of the type strains of Marinobacter flavimaris and Marinobacter maroccanus.</title>
        <authorList>
            <person name="Palau M."/>
            <person name="Boujida N."/>
            <person name="Manresa A."/>
            <person name="Minana-Galbis D."/>
        </authorList>
    </citation>
    <scope>NUCLEOTIDE SEQUENCE [LARGE SCALE GENOMIC DNA]</scope>
    <source>
        <strain evidence="2 3">N4</strain>
    </source>
</reference>
<dbReference type="PANTHER" id="PTHR45947">
    <property type="entry name" value="SULFOQUINOVOSYL TRANSFERASE SQD2"/>
    <property type="match status" value="1"/>
</dbReference>
<organism evidence="2 3">
    <name type="scientific">Marinobacter maroccanus</name>
    <dbReference type="NCBI Taxonomy" id="2055143"/>
    <lineage>
        <taxon>Bacteria</taxon>
        <taxon>Pseudomonadati</taxon>
        <taxon>Pseudomonadota</taxon>
        <taxon>Gammaproteobacteria</taxon>
        <taxon>Pseudomonadales</taxon>
        <taxon>Marinobacteraceae</taxon>
        <taxon>Marinobacter</taxon>
    </lineage>
</organism>
<protein>
    <recommendedName>
        <fullName evidence="1">Glycosyl transferase family 1 domain-containing protein</fullName>
    </recommendedName>
</protein>
<dbReference type="Pfam" id="PF00534">
    <property type="entry name" value="Glycos_transf_1"/>
    <property type="match status" value="1"/>
</dbReference>